<feature type="transmembrane region" description="Helical" evidence="1">
    <location>
        <begin position="100"/>
        <end position="117"/>
    </location>
</feature>
<keyword evidence="1" id="KW-0472">Membrane</keyword>
<protein>
    <submittedName>
        <fullName evidence="2">DUF2306 domain-containing protein</fullName>
    </submittedName>
</protein>
<dbReference type="AlphaFoldDB" id="A0A5C6Z0K2"/>
<keyword evidence="3" id="KW-1185">Reference proteome</keyword>
<name>A0A5C6Z0K2_9FLAO</name>
<gene>
    <name evidence="2" type="ORF">ESU54_08580</name>
</gene>
<feature type="transmembrane region" description="Helical" evidence="1">
    <location>
        <begin position="162"/>
        <end position="180"/>
    </location>
</feature>
<feature type="transmembrane region" description="Helical" evidence="1">
    <location>
        <begin position="123"/>
        <end position="141"/>
    </location>
</feature>
<evidence type="ECO:0000313" key="2">
    <source>
        <dbReference type="EMBL" id="TXD73182.1"/>
    </source>
</evidence>
<feature type="transmembrane region" description="Helical" evidence="1">
    <location>
        <begin position="186"/>
        <end position="204"/>
    </location>
</feature>
<dbReference type="OrthoDB" id="1162022at2"/>
<dbReference type="Proteomes" id="UP000321497">
    <property type="component" value="Unassembled WGS sequence"/>
</dbReference>
<evidence type="ECO:0000313" key="3">
    <source>
        <dbReference type="Proteomes" id="UP000321497"/>
    </source>
</evidence>
<comment type="caution">
    <text evidence="2">The sequence shown here is derived from an EMBL/GenBank/DDBJ whole genome shotgun (WGS) entry which is preliminary data.</text>
</comment>
<proteinExistence type="predicted"/>
<feature type="transmembrane region" description="Helical" evidence="1">
    <location>
        <begin position="6"/>
        <end position="31"/>
    </location>
</feature>
<keyword evidence="1" id="KW-1133">Transmembrane helix</keyword>
<sequence>MELEKFIQTLILIHAGFGGIALVSGLFALIAKKGSTIHKKSGIVFFYTMLASAIVALLISFLPNHHSPFLFSIGIFSIYFLLIGYRSLRFKRRNVGSKNEKIISLAMVFVVVGMIVIPLITNGVLNIVLTVFGLTGLIFALRNIKLYQNPEKLQKNWLKLHLGNMIGGYIAAVTAFVVVNEFFPSFYGWFIPGIIGGTFIAYWIRKLNKGNTPKILTN</sequence>
<feature type="transmembrane region" description="Helical" evidence="1">
    <location>
        <begin position="69"/>
        <end position="88"/>
    </location>
</feature>
<feature type="transmembrane region" description="Helical" evidence="1">
    <location>
        <begin position="43"/>
        <end position="63"/>
    </location>
</feature>
<accession>A0A5C6Z0K2</accession>
<dbReference type="EMBL" id="VORT01000005">
    <property type="protein sequence ID" value="TXD73182.1"/>
    <property type="molecule type" value="Genomic_DNA"/>
</dbReference>
<keyword evidence="1" id="KW-0812">Transmembrane</keyword>
<evidence type="ECO:0000256" key="1">
    <source>
        <dbReference type="SAM" id="Phobius"/>
    </source>
</evidence>
<dbReference type="RefSeq" id="WP_111844547.1">
    <property type="nucleotide sequence ID" value="NZ_UEGI01000007.1"/>
</dbReference>
<reference evidence="2 3" key="1">
    <citation type="submission" date="2019-08" db="EMBL/GenBank/DDBJ databases">
        <title>Genome of Aequorivita antarctica SW49 (type strain).</title>
        <authorList>
            <person name="Bowman J.P."/>
        </authorList>
    </citation>
    <scope>NUCLEOTIDE SEQUENCE [LARGE SCALE GENOMIC DNA]</scope>
    <source>
        <strain evidence="2 3">SW49</strain>
    </source>
</reference>
<organism evidence="2 3">
    <name type="scientific">Aequorivita antarctica</name>
    <dbReference type="NCBI Taxonomy" id="153266"/>
    <lineage>
        <taxon>Bacteria</taxon>
        <taxon>Pseudomonadati</taxon>
        <taxon>Bacteroidota</taxon>
        <taxon>Flavobacteriia</taxon>
        <taxon>Flavobacteriales</taxon>
        <taxon>Flavobacteriaceae</taxon>
        <taxon>Aequorivita</taxon>
    </lineage>
</organism>